<dbReference type="PANTHER" id="PTHR43760:SF1">
    <property type="entry name" value="ENDORIBONUCLEASE L-PSP_CHORISMATE MUTASE-LIKE DOMAIN-CONTAINING PROTEIN"/>
    <property type="match status" value="1"/>
</dbReference>
<evidence type="ECO:0000313" key="3">
    <source>
        <dbReference type="Proteomes" id="UP000276587"/>
    </source>
</evidence>
<dbReference type="Pfam" id="PF14588">
    <property type="entry name" value="YjgF_endoribonc"/>
    <property type="match status" value="1"/>
</dbReference>
<reference evidence="2 3" key="1">
    <citation type="submission" date="2018-08" db="EMBL/GenBank/DDBJ databases">
        <title>Recombination of ecologically and evolutionarily significant loci maintains genetic cohesion in the Pseudomonas syringae species complex.</title>
        <authorList>
            <person name="Dillon M."/>
            <person name="Thakur S."/>
            <person name="Almeida R.N.D."/>
            <person name="Weir B.S."/>
            <person name="Guttman D.S."/>
        </authorList>
    </citation>
    <scope>NUCLEOTIDE SEQUENCE [LARGE SCALE GENOMIC DNA]</scope>
    <source>
        <strain evidence="2 3">ICMP 3555</strain>
    </source>
</reference>
<dbReference type="Gene3D" id="3.30.1330.40">
    <property type="entry name" value="RutC-like"/>
    <property type="match status" value="1"/>
</dbReference>
<gene>
    <name evidence="2" type="ORF">ALQ29_00289</name>
</gene>
<dbReference type="Proteomes" id="UP000276587">
    <property type="component" value="Unassembled WGS sequence"/>
</dbReference>
<evidence type="ECO:0000259" key="1">
    <source>
        <dbReference type="Pfam" id="PF14588"/>
    </source>
</evidence>
<dbReference type="InterPro" id="IPR013813">
    <property type="entry name" value="Endoribo_LPSP/chorism_mut-like"/>
</dbReference>
<dbReference type="PANTHER" id="PTHR43760">
    <property type="entry name" value="ENDORIBONUCLEASE-RELATED"/>
    <property type="match status" value="1"/>
</dbReference>
<dbReference type="EMBL" id="RBQF01000022">
    <property type="protein sequence ID" value="RMP14778.1"/>
    <property type="molecule type" value="Genomic_DNA"/>
</dbReference>
<sequence length="166" mass="17685">MAAPTRGFTPMTRDEKYQAAQQRLGYLMDEFKVGGNYTPLVRDGNHLYISGQIPRVGDTIVLPGKVGDNLTLAQAQIAAGISALRCLGLLKQALGSLDAIKAIPRITVYVRSAEDFDQQSEVANGASDLLHEILGEAGVHTRTSVGVMQLPKSAAVEIDMIAVAHG</sequence>
<proteinExistence type="predicted"/>
<protein>
    <recommendedName>
        <fullName evidence="1">Endoribonuclease L-PSP/chorismate mutase-like domain-containing protein</fullName>
    </recommendedName>
</protein>
<comment type="caution">
    <text evidence="2">The sequence shown here is derived from an EMBL/GenBank/DDBJ whole genome shotgun (WGS) entry which is preliminary data.</text>
</comment>
<keyword evidence="3" id="KW-1185">Reference proteome</keyword>
<evidence type="ECO:0000313" key="2">
    <source>
        <dbReference type="EMBL" id="RMP14778.1"/>
    </source>
</evidence>
<accession>A0A3M3WVF6</accession>
<organism evidence="2 3">
    <name type="scientific">Pseudomonas marginalis pv. marginalis</name>
    <dbReference type="NCBI Taxonomy" id="97473"/>
    <lineage>
        <taxon>Bacteria</taxon>
        <taxon>Pseudomonadati</taxon>
        <taxon>Pseudomonadota</taxon>
        <taxon>Gammaproteobacteria</taxon>
        <taxon>Pseudomonadales</taxon>
        <taxon>Pseudomonadaceae</taxon>
        <taxon>Pseudomonas</taxon>
    </lineage>
</organism>
<dbReference type="AlphaFoldDB" id="A0A3M3WVF6"/>
<dbReference type="InterPro" id="IPR035959">
    <property type="entry name" value="RutC-like_sf"/>
</dbReference>
<dbReference type="CDD" id="cd02199">
    <property type="entry name" value="YjgF_YER057c_UK114_like_1"/>
    <property type="match status" value="1"/>
</dbReference>
<feature type="domain" description="Endoribonuclease L-PSP/chorismate mutase-like" evidence="1">
    <location>
        <begin position="34"/>
        <end position="145"/>
    </location>
</feature>
<name>A0A3M3WVF6_PSEMA</name>
<dbReference type="SUPFAM" id="SSF55298">
    <property type="entry name" value="YjgF-like"/>
    <property type="match status" value="1"/>
</dbReference>